<dbReference type="AlphaFoldDB" id="A0A068V8U1"/>
<gene>
    <name evidence="2" type="ORF">GSCOC_T00018156001</name>
</gene>
<feature type="domain" description="Nascent polypeptide-associated complex subunit alpha-like UBA" evidence="1">
    <location>
        <begin position="32"/>
        <end position="69"/>
    </location>
</feature>
<dbReference type="InParanoid" id="A0A068V8U1"/>
<evidence type="ECO:0000259" key="1">
    <source>
        <dbReference type="Pfam" id="PF19026"/>
    </source>
</evidence>
<sequence length="72" mass="7900">MKVITKVSRVTVKKSKNVINVCHLKAILHETGVKTKDIGLVMTQGKVCRAKAVKAFKSTNGDIVFAIMEQTN</sequence>
<dbReference type="Proteomes" id="UP000295252">
    <property type="component" value="Chromosome VIII"/>
</dbReference>
<evidence type="ECO:0000313" key="3">
    <source>
        <dbReference type="Proteomes" id="UP000295252"/>
    </source>
</evidence>
<accession>A0A068V8U1</accession>
<proteinExistence type="predicted"/>
<dbReference type="STRING" id="49390.A0A068V8U1"/>
<organism evidence="2 3">
    <name type="scientific">Coffea canephora</name>
    <name type="common">Robusta coffee</name>
    <dbReference type="NCBI Taxonomy" id="49390"/>
    <lineage>
        <taxon>Eukaryota</taxon>
        <taxon>Viridiplantae</taxon>
        <taxon>Streptophyta</taxon>
        <taxon>Embryophyta</taxon>
        <taxon>Tracheophyta</taxon>
        <taxon>Spermatophyta</taxon>
        <taxon>Magnoliopsida</taxon>
        <taxon>eudicotyledons</taxon>
        <taxon>Gunneridae</taxon>
        <taxon>Pentapetalae</taxon>
        <taxon>asterids</taxon>
        <taxon>lamiids</taxon>
        <taxon>Gentianales</taxon>
        <taxon>Rubiaceae</taxon>
        <taxon>Ixoroideae</taxon>
        <taxon>Gardenieae complex</taxon>
        <taxon>Bertiereae - Coffeeae clade</taxon>
        <taxon>Coffeeae</taxon>
        <taxon>Coffea</taxon>
    </lineage>
</organism>
<dbReference type="Gene3D" id="1.10.8.10">
    <property type="entry name" value="DNA helicase RuvA subunit, C-terminal domain"/>
    <property type="match status" value="1"/>
</dbReference>
<dbReference type="GO" id="GO:0005854">
    <property type="term" value="C:nascent polypeptide-associated complex"/>
    <property type="evidence" value="ECO:0007669"/>
    <property type="project" value="InterPro"/>
</dbReference>
<dbReference type="Gramene" id="CDP16338">
    <property type="protein sequence ID" value="CDP16338"/>
    <property type="gene ID" value="GSCOC_T00018156001"/>
</dbReference>
<keyword evidence="3" id="KW-1185">Reference proteome</keyword>
<reference evidence="3" key="1">
    <citation type="journal article" date="2014" name="Science">
        <title>The coffee genome provides insight into the convergent evolution of caffeine biosynthesis.</title>
        <authorList>
            <person name="Denoeud F."/>
            <person name="Carretero-Paulet L."/>
            <person name="Dereeper A."/>
            <person name="Droc G."/>
            <person name="Guyot R."/>
            <person name="Pietrella M."/>
            <person name="Zheng C."/>
            <person name="Alberti A."/>
            <person name="Anthony F."/>
            <person name="Aprea G."/>
            <person name="Aury J.M."/>
            <person name="Bento P."/>
            <person name="Bernard M."/>
            <person name="Bocs S."/>
            <person name="Campa C."/>
            <person name="Cenci A."/>
            <person name="Combes M.C."/>
            <person name="Crouzillat D."/>
            <person name="Da Silva C."/>
            <person name="Daddiego L."/>
            <person name="De Bellis F."/>
            <person name="Dussert S."/>
            <person name="Garsmeur O."/>
            <person name="Gayraud T."/>
            <person name="Guignon V."/>
            <person name="Jahn K."/>
            <person name="Jamilloux V."/>
            <person name="Joet T."/>
            <person name="Labadie K."/>
            <person name="Lan T."/>
            <person name="Leclercq J."/>
            <person name="Lepelley M."/>
            <person name="Leroy T."/>
            <person name="Li L.T."/>
            <person name="Librado P."/>
            <person name="Lopez L."/>
            <person name="Munoz A."/>
            <person name="Noel B."/>
            <person name="Pallavicini A."/>
            <person name="Perrotta G."/>
            <person name="Poncet V."/>
            <person name="Pot D."/>
            <person name="Priyono X."/>
            <person name="Rigoreau M."/>
            <person name="Rouard M."/>
            <person name="Rozas J."/>
            <person name="Tranchant-Dubreuil C."/>
            <person name="VanBuren R."/>
            <person name="Zhang Q."/>
            <person name="Andrade A.C."/>
            <person name="Argout X."/>
            <person name="Bertrand B."/>
            <person name="de Kochko A."/>
            <person name="Graziosi G."/>
            <person name="Henry R.J."/>
            <person name="Jayarama X."/>
            <person name="Ming R."/>
            <person name="Nagai C."/>
            <person name="Rounsley S."/>
            <person name="Sankoff D."/>
            <person name="Giuliano G."/>
            <person name="Albert V.A."/>
            <person name="Wincker P."/>
            <person name="Lashermes P."/>
        </authorList>
    </citation>
    <scope>NUCLEOTIDE SEQUENCE [LARGE SCALE GENOMIC DNA]</scope>
    <source>
        <strain evidence="3">cv. DH200-94</strain>
    </source>
</reference>
<dbReference type="InterPro" id="IPR044034">
    <property type="entry name" value="NAC-like_UBA"/>
</dbReference>
<evidence type="ECO:0000313" key="2">
    <source>
        <dbReference type="EMBL" id="CDP16338.1"/>
    </source>
</evidence>
<name>A0A068V8U1_COFCA</name>
<dbReference type="PhylomeDB" id="A0A068V8U1"/>
<protein>
    <recommendedName>
        <fullName evidence="1">Nascent polypeptide-associated complex subunit alpha-like UBA domain-containing protein</fullName>
    </recommendedName>
</protein>
<dbReference type="PANTHER" id="PTHR21713">
    <property type="entry name" value="NASCENT POLYPEPTIDE ASSOCIATED COMPLEX ALPHA SUBUNIT-RELATED"/>
    <property type="match status" value="1"/>
</dbReference>
<dbReference type="Pfam" id="PF19026">
    <property type="entry name" value="UBA_HYPK"/>
    <property type="match status" value="1"/>
</dbReference>
<dbReference type="InterPro" id="IPR016641">
    <property type="entry name" value="EGD2/NACA0like"/>
</dbReference>
<dbReference type="EMBL" id="HG739205">
    <property type="protein sequence ID" value="CDP16338.1"/>
    <property type="molecule type" value="Genomic_DNA"/>
</dbReference>